<feature type="domain" description="Fibronectin type-III" evidence="16">
    <location>
        <begin position="564"/>
        <end position="659"/>
    </location>
</feature>
<feature type="region of interest" description="Disordered" evidence="13">
    <location>
        <begin position="645"/>
        <end position="674"/>
    </location>
</feature>
<dbReference type="InterPro" id="IPR013098">
    <property type="entry name" value="Ig_I-set"/>
</dbReference>
<proteinExistence type="inferred from homology"/>
<dbReference type="SMART" id="SM00408">
    <property type="entry name" value="IGc2"/>
    <property type="match status" value="5"/>
</dbReference>
<keyword evidence="8 14" id="KW-1133">Transmembrane helix</keyword>
<feature type="domain" description="Ig-like" evidence="15">
    <location>
        <begin position="98"/>
        <end position="185"/>
    </location>
</feature>
<evidence type="ECO:0000256" key="2">
    <source>
        <dbReference type="ARBA" id="ARBA00008588"/>
    </source>
</evidence>
<dbReference type="SUPFAM" id="SSF49265">
    <property type="entry name" value="Fibronectin type III"/>
    <property type="match status" value="3"/>
</dbReference>
<sequence>MMEQPAEKVVVFPSDDIVLRCEATGNPPLMFRWIKDGHFFDPRREAGVTVVEGSGTLYINNSNTGQHQGTYRCYASNGLGTAMGPEIHVITESTPQWPKEKVTPFEVEEGESVVLPCDPPISAVPPKIYWLNSRIVHIMQDERVSMGQDGYLYFANVLATDSRPDYICHAHYLGPRTIIQKEPLELRVKPTNSVKFRQPRLMVPRGEMSSYVALRGGQPGSGIPTPSVEWTRLNGHLPMERVTFENSQKTLRIREVVEEDEGEYQCTARNTQGIARHSYTVAVEAAPYWAQQPQSRVYGPGESVRLDCSVYGKPTPMVSWWINGVPWRELVPEPGRMLRSGALILSEVQANDSLVAQCEAVNSHGRLLANAYVYVIQLPVKILTADGQHYAVVENQTVFLHCRTFGAPVFTPQMEPALLDERAMVHTNGTLELSHAQRRDAGPYMCRAQNEQNNATIGAQLQVKGATRIERGPQSAVVKKSSNVTFECLARFDETIQERRVEWWRDGHPLWESDDSDKYFIDPTALSIANVDYADQGVYSCRARTALDEAQASAELKVVGRPGPVSDVRLSEQEDRRVKLTWTPGDDHNSPIEKFVVEVEDQIREPGVWHEISTVPGLQPSAHLRLPPYGEFRFRVRATNYYGRSEPSPISAPVHTSQAAPERNPKGVSGEGNETNNMVITWQPLARSDWNAPELSYRVQWRLKDRGGRWSEETVTSPPFLVTDTPTFVSYEIKVQAVNPAGKGPDPATVVGYSGEDVPEGYPENVGVEILNSTSVLVSWTPPSKDKLRGHLRGFRVIGGAAVGRGSTPLHCSWVCLRSPHLPQTASWPPTPTAPGSLLAPQAPKEDGTLWALPSPKDLLSPLCPLVPGPPGSLVLERVSDTALGLEWTPPEFPNGVLSEYMLQYQQGEWGAWWGWGPLLTIKSVHEAWPGVLALGEGSWMISPHLCPPVLMTNQRNFATESWVVAFVCAAALLLLILLILCFVKRSKGGKYSVKDKEDTQVDSEARPMKDETFGEYRWVEAGDNEEKPFSSSQPSLNGEVKALGSDDSLADYGGSVDVQFNEDGSFIGQYSGHKGKEAAGNDSSGATSPVTATAALE</sequence>
<keyword evidence="10" id="KW-1015">Disulfide bond</keyword>
<dbReference type="GO" id="GO:0007411">
    <property type="term" value="P:axon guidance"/>
    <property type="evidence" value="ECO:0007669"/>
    <property type="project" value="TreeGrafter"/>
</dbReference>
<evidence type="ECO:0000313" key="18">
    <source>
        <dbReference type="Proteomes" id="UP000694393"/>
    </source>
</evidence>
<evidence type="ECO:0000256" key="4">
    <source>
        <dbReference type="ARBA" id="ARBA00022692"/>
    </source>
</evidence>
<evidence type="ECO:0000259" key="16">
    <source>
        <dbReference type="PROSITE" id="PS50853"/>
    </source>
</evidence>
<comment type="subcellular location">
    <subcellularLocation>
        <location evidence="1">Cell membrane</location>
        <topology evidence="1">Single-pass type I membrane protein</topology>
    </subcellularLocation>
</comment>
<dbReference type="FunFam" id="2.60.40.10:FF:000038">
    <property type="entry name" value="Neuronal cell adhesion molecule"/>
    <property type="match status" value="1"/>
</dbReference>
<evidence type="ECO:0000256" key="10">
    <source>
        <dbReference type="ARBA" id="ARBA00023157"/>
    </source>
</evidence>
<keyword evidence="5" id="KW-0732">Signal</keyword>
<dbReference type="PROSITE" id="PS50835">
    <property type="entry name" value="IG_LIKE"/>
    <property type="match status" value="5"/>
</dbReference>
<keyword evidence="7" id="KW-0130">Cell adhesion</keyword>
<dbReference type="CDD" id="cd00063">
    <property type="entry name" value="FN3"/>
    <property type="match status" value="3"/>
</dbReference>
<reference evidence="17" key="1">
    <citation type="submission" date="2025-08" db="UniProtKB">
        <authorList>
            <consortium name="Ensembl"/>
        </authorList>
    </citation>
    <scope>IDENTIFICATION</scope>
</reference>
<feature type="compositionally biased region" description="Polar residues" evidence="13">
    <location>
        <begin position="1082"/>
        <end position="1092"/>
    </location>
</feature>
<dbReference type="PROSITE" id="PS50853">
    <property type="entry name" value="FN3"/>
    <property type="match status" value="2"/>
</dbReference>
<dbReference type="FunFam" id="2.60.40.10:FF:000367">
    <property type="entry name" value="Neural cell adhesion molecule L1-like protein"/>
    <property type="match status" value="1"/>
</dbReference>
<feature type="domain" description="Ig-like" evidence="15">
    <location>
        <begin position="287"/>
        <end position="462"/>
    </location>
</feature>
<dbReference type="GO" id="GO:0098632">
    <property type="term" value="F:cell-cell adhesion mediator activity"/>
    <property type="evidence" value="ECO:0007669"/>
    <property type="project" value="TreeGrafter"/>
</dbReference>
<evidence type="ECO:0000256" key="9">
    <source>
        <dbReference type="ARBA" id="ARBA00023136"/>
    </source>
</evidence>
<evidence type="ECO:0000259" key="15">
    <source>
        <dbReference type="PROSITE" id="PS50835"/>
    </source>
</evidence>
<accession>A0A8C8RQ20</accession>
<dbReference type="GO" id="GO:0030424">
    <property type="term" value="C:axon"/>
    <property type="evidence" value="ECO:0007669"/>
    <property type="project" value="TreeGrafter"/>
</dbReference>
<evidence type="ECO:0000256" key="12">
    <source>
        <dbReference type="ARBA" id="ARBA00023319"/>
    </source>
</evidence>
<feature type="domain" description="Fibronectin type-III" evidence="16">
    <location>
        <begin position="661"/>
        <end position="757"/>
    </location>
</feature>
<reference evidence="17" key="2">
    <citation type="submission" date="2025-09" db="UniProtKB">
        <authorList>
            <consortium name="Ensembl"/>
        </authorList>
    </citation>
    <scope>IDENTIFICATION</scope>
</reference>
<comment type="similarity">
    <text evidence="2">Belongs to the immunoglobulin superfamily. L1/neurofascin/NgCAM family.</text>
</comment>
<feature type="region of interest" description="Disordered" evidence="13">
    <location>
        <begin position="1072"/>
        <end position="1098"/>
    </location>
</feature>
<protein>
    <submittedName>
        <fullName evidence="17">L1 cell adhesion molecule</fullName>
    </submittedName>
</protein>
<evidence type="ECO:0000313" key="17">
    <source>
        <dbReference type="Ensembl" id="ENSPCEP00000009206.1"/>
    </source>
</evidence>
<feature type="region of interest" description="Disordered" evidence="13">
    <location>
        <begin position="1024"/>
        <end position="1043"/>
    </location>
</feature>
<keyword evidence="11" id="KW-0325">Glycoprotein</keyword>
<feature type="domain" description="Ig-like" evidence="15">
    <location>
        <begin position="1"/>
        <end position="91"/>
    </location>
</feature>
<name>A0A8C8RQ20_9SAUR</name>
<feature type="domain" description="Ig-like" evidence="15">
    <location>
        <begin position="190"/>
        <end position="282"/>
    </location>
</feature>
<dbReference type="InterPro" id="IPR036116">
    <property type="entry name" value="FN3_sf"/>
</dbReference>
<evidence type="ECO:0000256" key="5">
    <source>
        <dbReference type="ARBA" id="ARBA00022729"/>
    </source>
</evidence>
<keyword evidence="6" id="KW-0677">Repeat</keyword>
<dbReference type="SUPFAM" id="SSF48726">
    <property type="entry name" value="Immunoglobulin"/>
    <property type="match status" value="6"/>
</dbReference>
<organism evidence="17 18">
    <name type="scientific">Pelusios castaneus</name>
    <name type="common">West African mud turtle</name>
    <dbReference type="NCBI Taxonomy" id="367368"/>
    <lineage>
        <taxon>Eukaryota</taxon>
        <taxon>Metazoa</taxon>
        <taxon>Chordata</taxon>
        <taxon>Craniata</taxon>
        <taxon>Vertebrata</taxon>
        <taxon>Euteleostomi</taxon>
        <taxon>Archelosauria</taxon>
        <taxon>Testudinata</taxon>
        <taxon>Testudines</taxon>
        <taxon>Pleurodira</taxon>
        <taxon>Pelomedusidae</taxon>
        <taxon>Pelusios</taxon>
    </lineage>
</organism>
<dbReference type="Pfam" id="PF00041">
    <property type="entry name" value="fn3"/>
    <property type="match status" value="2"/>
</dbReference>
<evidence type="ECO:0000256" key="3">
    <source>
        <dbReference type="ARBA" id="ARBA00022475"/>
    </source>
</evidence>
<feature type="transmembrane region" description="Helical" evidence="14">
    <location>
        <begin position="963"/>
        <end position="984"/>
    </location>
</feature>
<dbReference type="PANTHER" id="PTHR44170:SF44">
    <property type="entry name" value="L1 CELL ADHESION MOLECULE"/>
    <property type="match status" value="1"/>
</dbReference>
<dbReference type="GO" id="GO:0007420">
    <property type="term" value="P:brain development"/>
    <property type="evidence" value="ECO:0007669"/>
    <property type="project" value="TreeGrafter"/>
</dbReference>
<dbReference type="InterPro" id="IPR003961">
    <property type="entry name" value="FN3_dom"/>
</dbReference>
<evidence type="ECO:0000256" key="6">
    <source>
        <dbReference type="ARBA" id="ARBA00022737"/>
    </source>
</evidence>
<dbReference type="Gene3D" id="2.60.40.10">
    <property type="entry name" value="Immunoglobulins"/>
    <property type="match status" value="10"/>
</dbReference>
<dbReference type="CDD" id="cd05845">
    <property type="entry name" value="IgI_2_L1-CAM_like"/>
    <property type="match status" value="1"/>
</dbReference>
<dbReference type="InterPro" id="IPR013783">
    <property type="entry name" value="Ig-like_fold"/>
</dbReference>
<dbReference type="AlphaFoldDB" id="A0A8C8RQ20"/>
<feature type="domain" description="Ig-like" evidence="15">
    <location>
        <begin position="467"/>
        <end position="557"/>
    </location>
</feature>
<dbReference type="SMART" id="SM00060">
    <property type="entry name" value="FN3"/>
    <property type="match status" value="4"/>
</dbReference>
<dbReference type="Proteomes" id="UP000694393">
    <property type="component" value="Unplaced"/>
</dbReference>
<evidence type="ECO:0000256" key="13">
    <source>
        <dbReference type="SAM" id="MobiDB-lite"/>
    </source>
</evidence>
<keyword evidence="18" id="KW-1185">Reference proteome</keyword>
<keyword evidence="9 14" id="KW-0472">Membrane</keyword>
<dbReference type="InterPro" id="IPR007110">
    <property type="entry name" value="Ig-like_dom"/>
</dbReference>
<dbReference type="Pfam" id="PF13882">
    <property type="entry name" value="Bravo_FIGEY"/>
    <property type="match status" value="1"/>
</dbReference>
<dbReference type="InterPro" id="IPR036179">
    <property type="entry name" value="Ig-like_dom_sf"/>
</dbReference>
<keyword evidence="4 14" id="KW-0812">Transmembrane</keyword>
<dbReference type="FunFam" id="2.60.40.10:FF:000078">
    <property type="entry name" value="Neuronal cell adhesion molecule"/>
    <property type="match status" value="1"/>
</dbReference>
<evidence type="ECO:0000256" key="14">
    <source>
        <dbReference type="SAM" id="Phobius"/>
    </source>
</evidence>
<dbReference type="FunFam" id="2.60.40.10:FF:000005">
    <property type="entry name" value="Neuronal cell adhesion molecule"/>
    <property type="match status" value="1"/>
</dbReference>
<dbReference type="InterPro" id="IPR003598">
    <property type="entry name" value="Ig_sub2"/>
</dbReference>
<evidence type="ECO:0000256" key="1">
    <source>
        <dbReference type="ARBA" id="ARBA00004251"/>
    </source>
</evidence>
<evidence type="ECO:0000256" key="7">
    <source>
        <dbReference type="ARBA" id="ARBA00022889"/>
    </source>
</evidence>
<dbReference type="Ensembl" id="ENSPCET00000009533.1">
    <property type="protein sequence ID" value="ENSPCEP00000009206.1"/>
    <property type="gene ID" value="ENSPCEG00000007210.1"/>
</dbReference>
<dbReference type="Pfam" id="PF13927">
    <property type="entry name" value="Ig_3"/>
    <property type="match status" value="1"/>
</dbReference>
<dbReference type="GO" id="GO:0005886">
    <property type="term" value="C:plasma membrane"/>
    <property type="evidence" value="ECO:0007669"/>
    <property type="project" value="UniProtKB-SubCell"/>
</dbReference>
<evidence type="ECO:0000256" key="11">
    <source>
        <dbReference type="ARBA" id="ARBA00023180"/>
    </source>
</evidence>
<keyword evidence="12" id="KW-0393">Immunoglobulin domain</keyword>
<dbReference type="Pfam" id="PF07679">
    <property type="entry name" value="I-set"/>
    <property type="match status" value="4"/>
</dbReference>
<dbReference type="FunFam" id="2.60.40.10:FF:000057">
    <property type="entry name" value="neural cell adhesion molecule L1"/>
    <property type="match status" value="1"/>
</dbReference>
<dbReference type="FunFam" id="2.60.40.10:FF:000357">
    <property type="entry name" value="Fc receptor like 1"/>
    <property type="match status" value="1"/>
</dbReference>
<evidence type="ECO:0000256" key="8">
    <source>
        <dbReference type="ARBA" id="ARBA00022989"/>
    </source>
</evidence>
<dbReference type="FunFam" id="2.60.40.10:FF:000658">
    <property type="entry name" value="Neural cell adhesion molecule L1"/>
    <property type="match status" value="1"/>
</dbReference>
<dbReference type="SMART" id="SM00409">
    <property type="entry name" value="IG"/>
    <property type="match status" value="6"/>
</dbReference>
<dbReference type="InterPro" id="IPR026966">
    <property type="entry name" value="Neurofascin/L1/NrCAM_C"/>
</dbReference>
<dbReference type="InterPro" id="IPR003599">
    <property type="entry name" value="Ig_sub"/>
</dbReference>
<keyword evidence="3" id="KW-1003">Cell membrane</keyword>
<dbReference type="PANTHER" id="PTHR44170">
    <property type="entry name" value="PROTEIN SIDEKICK"/>
    <property type="match status" value="1"/>
</dbReference>